<keyword evidence="4" id="KW-0677">Repeat</keyword>
<gene>
    <name evidence="7" type="ORF">FA13DRAFT_1639824</name>
</gene>
<keyword evidence="2" id="KW-0963">Cytoplasm</keyword>
<dbReference type="Pfam" id="PF13202">
    <property type="entry name" value="EF-hand_5"/>
    <property type="match status" value="1"/>
</dbReference>
<proteinExistence type="predicted"/>
<evidence type="ECO:0000256" key="4">
    <source>
        <dbReference type="ARBA" id="ARBA00022737"/>
    </source>
</evidence>
<dbReference type="OrthoDB" id="2994575at2759"/>
<dbReference type="PROSITE" id="PS50222">
    <property type="entry name" value="EF_HAND_2"/>
    <property type="match status" value="2"/>
</dbReference>
<accession>A0A4Y7SPG5</accession>
<keyword evidence="8" id="KW-1185">Reference proteome</keyword>
<reference evidence="7 8" key="1">
    <citation type="journal article" date="2019" name="Nat. Ecol. Evol.">
        <title>Megaphylogeny resolves global patterns of mushroom evolution.</title>
        <authorList>
            <person name="Varga T."/>
            <person name="Krizsan K."/>
            <person name="Foldi C."/>
            <person name="Dima B."/>
            <person name="Sanchez-Garcia M."/>
            <person name="Sanchez-Ramirez S."/>
            <person name="Szollosi G.J."/>
            <person name="Szarkandi J.G."/>
            <person name="Papp V."/>
            <person name="Albert L."/>
            <person name="Andreopoulos W."/>
            <person name="Angelini C."/>
            <person name="Antonin V."/>
            <person name="Barry K.W."/>
            <person name="Bougher N.L."/>
            <person name="Buchanan P."/>
            <person name="Buyck B."/>
            <person name="Bense V."/>
            <person name="Catcheside P."/>
            <person name="Chovatia M."/>
            <person name="Cooper J."/>
            <person name="Damon W."/>
            <person name="Desjardin D."/>
            <person name="Finy P."/>
            <person name="Geml J."/>
            <person name="Haridas S."/>
            <person name="Hughes K."/>
            <person name="Justo A."/>
            <person name="Karasinski D."/>
            <person name="Kautmanova I."/>
            <person name="Kiss B."/>
            <person name="Kocsube S."/>
            <person name="Kotiranta H."/>
            <person name="LaButti K.M."/>
            <person name="Lechner B.E."/>
            <person name="Liimatainen K."/>
            <person name="Lipzen A."/>
            <person name="Lukacs Z."/>
            <person name="Mihaltcheva S."/>
            <person name="Morgado L.N."/>
            <person name="Niskanen T."/>
            <person name="Noordeloos M.E."/>
            <person name="Ohm R.A."/>
            <person name="Ortiz-Santana B."/>
            <person name="Ovrebo C."/>
            <person name="Racz N."/>
            <person name="Riley R."/>
            <person name="Savchenko A."/>
            <person name="Shiryaev A."/>
            <person name="Soop K."/>
            <person name="Spirin V."/>
            <person name="Szebenyi C."/>
            <person name="Tomsovsky M."/>
            <person name="Tulloss R.E."/>
            <person name="Uehling J."/>
            <person name="Grigoriev I.V."/>
            <person name="Vagvolgyi C."/>
            <person name="Papp T."/>
            <person name="Martin F.M."/>
            <person name="Miettinen O."/>
            <person name="Hibbett D.S."/>
            <person name="Nagy L.G."/>
        </authorList>
    </citation>
    <scope>NUCLEOTIDE SEQUENCE [LARGE SCALE GENOMIC DNA]</scope>
    <source>
        <strain evidence="7 8">FP101781</strain>
    </source>
</reference>
<evidence type="ECO:0000256" key="2">
    <source>
        <dbReference type="ARBA" id="ARBA00022490"/>
    </source>
</evidence>
<dbReference type="InterPro" id="IPR011992">
    <property type="entry name" value="EF-hand-dom_pair"/>
</dbReference>
<keyword evidence="3" id="KW-0479">Metal-binding</keyword>
<evidence type="ECO:0000256" key="3">
    <source>
        <dbReference type="ARBA" id="ARBA00022723"/>
    </source>
</evidence>
<dbReference type="Gene3D" id="1.10.238.10">
    <property type="entry name" value="EF-hand"/>
    <property type="match status" value="1"/>
</dbReference>
<dbReference type="Proteomes" id="UP000298030">
    <property type="component" value="Unassembled WGS sequence"/>
</dbReference>
<dbReference type="AlphaFoldDB" id="A0A4Y7SPG5"/>
<evidence type="ECO:0000256" key="5">
    <source>
        <dbReference type="ARBA" id="ARBA00022837"/>
    </source>
</evidence>
<dbReference type="GO" id="GO:0005737">
    <property type="term" value="C:cytoplasm"/>
    <property type="evidence" value="ECO:0007669"/>
    <property type="project" value="UniProtKB-SubCell"/>
</dbReference>
<evidence type="ECO:0000313" key="7">
    <source>
        <dbReference type="EMBL" id="TEB23514.1"/>
    </source>
</evidence>
<comment type="subcellular location">
    <subcellularLocation>
        <location evidence="1">Cytoplasm</location>
    </subcellularLocation>
</comment>
<dbReference type="STRING" id="71717.A0A4Y7SPG5"/>
<dbReference type="Pfam" id="PF13405">
    <property type="entry name" value="EF-hand_6"/>
    <property type="match status" value="1"/>
</dbReference>
<dbReference type="PANTHER" id="PTHR46212">
    <property type="entry name" value="PEFLIN"/>
    <property type="match status" value="1"/>
</dbReference>
<evidence type="ECO:0000259" key="6">
    <source>
        <dbReference type="PROSITE" id="PS50222"/>
    </source>
</evidence>
<organism evidence="7 8">
    <name type="scientific">Coprinellus micaceus</name>
    <name type="common">Glistening ink-cap mushroom</name>
    <name type="synonym">Coprinus micaceus</name>
    <dbReference type="NCBI Taxonomy" id="71717"/>
    <lineage>
        <taxon>Eukaryota</taxon>
        <taxon>Fungi</taxon>
        <taxon>Dikarya</taxon>
        <taxon>Basidiomycota</taxon>
        <taxon>Agaricomycotina</taxon>
        <taxon>Agaricomycetes</taxon>
        <taxon>Agaricomycetidae</taxon>
        <taxon>Agaricales</taxon>
        <taxon>Agaricineae</taxon>
        <taxon>Psathyrellaceae</taxon>
        <taxon>Coprinellus</taxon>
    </lineage>
</organism>
<dbReference type="GO" id="GO:0048306">
    <property type="term" value="F:calcium-dependent protein binding"/>
    <property type="evidence" value="ECO:0007669"/>
    <property type="project" value="UniProtKB-ARBA"/>
</dbReference>
<dbReference type="InterPro" id="IPR018247">
    <property type="entry name" value="EF_Hand_1_Ca_BS"/>
</dbReference>
<feature type="non-terminal residue" evidence="7">
    <location>
        <position position="1"/>
    </location>
</feature>
<dbReference type="PROSITE" id="PS00018">
    <property type="entry name" value="EF_HAND_1"/>
    <property type="match status" value="2"/>
</dbReference>
<name>A0A4Y7SPG5_COPMI</name>
<evidence type="ECO:0000313" key="8">
    <source>
        <dbReference type="Proteomes" id="UP000298030"/>
    </source>
</evidence>
<dbReference type="PANTHER" id="PTHR46212:SF3">
    <property type="entry name" value="GH27120P"/>
    <property type="match status" value="1"/>
</dbReference>
<dbReference type="InterPro" id="IPR002048">
    <property type="entry name" value="EF_hand_dom"/>
</dbReference>
<feature type="domain" description="EF-hand" evidence="6">
    <location>
        <begin position="70"/>
        <end position="105"/>
    </location>
</feature>
<evidence type="ECO:0000256" key="1">
    <source>
        <dbReference type="ARBA" id="ARBA00004496"/>
    </source>
</evidence>
<dbReference type="InterPro" id="IPR051426">
    <property type="entry name" value="Peflin/Sorcin_CaBP"/>
</dbReference>
<comment type="caution">
    <text evidence="7">The sequence shown here is derived from an EMBL/GenBank/DDBJ whole genome shotgun (WGS) entry which is preliminary data.</text>
</comment>
<sequence>SDIRVWRAFIAADTDRSGLIDRSELQTALVNSPWNKRSYQVATAKRGAKPLIVVSRAQLIDNIQFLGLSKYVKEWRDEFEKADRDRSGTIDAEELRKALKRFGYRLPLQTVKMLHRKHGSYLDWIPHGRDDGITFDQFMRACIAVQDLGKTFEQFNGPRDLQHRSNFENFVLSAVST</sequence>
<dbReference type="EMBL" id="QPFP01000077">
    <property type="protein sequence ID" value="TEB23514.1"/>
    <property type="molecule type" value="Genomic_DNA"/>
</dbReference>
<dbReference type="SUPFAM" id="SSF47473">
    <property type="entry name" value="EF-hand"/>
    <property type="match status" value="1"/>
</dbReference>
<dbReference type="SMART" id="SM00054">
    <property type="entry name" value="EFh"/>
    <property type="match status" value="2"/>
</dbReference>
<keyword evidence="5" id="KW-0106">Calcium</keyword>
<feature type="domain" description="EF-hand" evidence="6">
    <location>
        <begin position="1"/>
        <end position="35"/>
    </location>
</feature>
<dbReference type="GO" id="GO:0005509">
    <property type="term" value="F:calcium ion binding"/>
    <property type="evidence" value="ECO:0007669"/>
    <property type="project" value="InterPro"/>
</dbReference>
<protein>
    <submittedName>
        <fullName evidence="7">EF-hand</fullName>
    </submittedName>
</protein>